<dbReference type="InterPro" id="IPR007667">
    <property type="entry name" value="Hypoxia_induced_domain"/>
</dbReference>
<accession>A0A7S1C920</accession>
<gene>
    <name evidence="7" type="ORF">BSP0115_LOCUS6233</name>
</gene>
<comment type="subcellular location">
    <subcellularLocation>
        <location evidence="1">Mitochondrion</location>
    </subcellularLocation>
</comment>
<organism evidence="7">
    <name type="scientific">Bicosoecida sp. CB-2014</name>
    <dbReference type="NCBI Taxonomy" id="1486930"/>
    <lineage>
        <taxon>Eukaryota</taxon>
        <taxon>Sar</taxon>
        <taxon>Stramenopiles</taxon>
        <taxon>Bigyra</taxon>
        <taxon>Opalozoa</taxon>
        <taxon>Bicosoecida</taxon>
    </lineage>
</organism>
<dbReference type="Pfam" id="PF04588">
    <property type="entry name" value="HIG_1_N"/>
    <property type="match status" value="1"/>
</dbReference>
<proteinExistence type="predicted"/>
<dbReference type="Gene3D" id="6.10.140.1320">
    <property type="match status" value="1"/>
</dbReference>
<dbReference type="PROSITE" id="PS51503">
    <property type="entry name" value="HIG1"/>
    <property type="match status" value="1"/>
</dbReference>
<evidence type="ECO:0000256" key="2">
    <source>
        <dbReference type="ARBA" id="ARBA00022692"/>
    </source>
</evidence>
<evidence type="ECO:0000256" key="1">
    <source>
        <dbReference type="ARBA" id="ARBA00004173"/>
    </source>
</evidence>
<evidence type="ECO:0000256" key="3">
    <source>
        <dbReference type="ARBA" id="ARBA00022989"/>
    </source>
</evidence>
<protein>
    <recommendedName>
        <fullName evidence="6">HIG1 domain-containing protein</fullName>
    </recommendedName>
</protein>
<name>A0A7S1C920_9STRA</name>
<keyword evidence="3 5" id="KW-1133">Transmembrane helix</keyword>
<evidence type="ECO:0000256" key="5">
    <source>
        <dbReference type="SAM" id="Phobius"/>
    </source>
</evidence>
<feature type="domain" description="HIG1" evidence="6">
    <location>
        <begin position="35"/>
        <end position="126"/>
    </location>
</feature>
<dbReference type="EMBL" id="HBFS01009029">
    <property type="protein sequence ID" value="CAD8912981.1"/>
    <property type="molecule type" value="Transcribed_RNA"/>
</dbReference>
<keyword evidence="2 5" id="KW-0812">Transmembrane</keyword>
<evidence type="ECO:0000313" key="7">
    <source>
        <dbReference type="EMBL" id="CAD8912981.1"/>
    </source>
</evidence>
<evidence type="ECO:0000259" key="6">
    <source>
        <dbReference type="PROSITE" id="PS51503"/>
    </source>
</evidence>
<reference evidence="7" key="1">
    <citation type="submission" date="2021-01" db="EMBL/GenBank/DDBJ databases">
        <authorList>
            <person name="Corre E."/>
            <person name="Pelletier E."/>
            <person name="Niang G."/>
            <person name="Scheremetjew M."/>
            <person name="Finn R."/>
            <person name="Kale V."/>
            <person name="Holt S."/>
            <person name="Cochrane G."/>
            <person name="Meng A."/>
            <person name="Brown T."/>
            <person name="Cohen L."/>
        </authorList>
    </citation>
    <scope>NUCLEOTIDE SEQUENCE</scope>
    <source>
        <strain evidence="7">Ms1</strain>
    </source>
</reference>
<dbReference type="GO" id="GO:0005739">
    <property type="term" value="C:mitochondrion"/>
    <property type="evidence" value="ECO:0007669"/>
    <property type="project" value="UniProtKB-SubCell"/>
</dbReference>
<evidence type="ECO:0000256" key="4">
    <source>
        <dbReference type="ARBA" id="ARBA00023136"/>
    </source>
</evidence>
<keyword evidence="4 5" id="KW-0472">Membrane</keyword>
<feature type="transmembrane region" description="Helical" evidence="5">
    <location>
        <begin position="63"/>
        <end position="82"/>
    </location>
</feature>
<sequence length="198" mass="19938">MVPQGSRGGGGGGSGGDAASATAAASFVSSVDPIAEAAAARAEAEAGRGPIDAAVDFAHERPLTMAVGLWASLMVGTGLYIYKRKSMSFSQKLIHSRLVAQAGVLTGICSVAIVNVLQGKPPSGADRYDDALALYNKFDRPEFAQFAGSSAALYSVRNTAGGGAGGGDTHSPGVEAAMLQATSAGGAELLHRRSSVKR</sequence>
<dbReference type="AlphaFoldDB" id="A0A7S1C920"/>